<evidence type="ECO:0000259" key="1">
    <source>
        <dbReference type="Pfam" id="PF13403"/>
    </source>
</evidence>
<sequence>MVQEEQDTPQGAAVLVEGIFAGTSVATPKGWRAAELIREGDAVLTMDGPPQPVRMARHSRIRPAQWPPSLAPLHVPPGALDNRAALLLLSGQLVLLETERAETLCGEPFALVPAAALDGFRGIARMPPPDETLAVSLGFAQEQVIYAAGATLLRCAGLEVPEDPVQAMLTRTAVARPPALTLEQGLHLIACLLAEEAGAALRGQAARERGANRP</sequence>
<proteinExistence type="predicted"/>
<dbReference type="AlphaFoldDB" id="A0A285CIJ9"/>
<dbReference type="EMBL" id="OAOQ01000001">
    <property type="protein sequence ID" value="SNX67422.1"/>
    <property type="molecule type" value="Genomic_DNA"/>
</dbReference>
<feature type="domain" description="Hedgehog/Intein (Hint)" evidence="1">
    <location>
        <begin position="21"/>
        <end position="150"/>
    </location>
</feature>
<dbReference type="SUPFAM" id="SSF51294">
    <property type="entry name" value="Hedgehog/intein (Hint) domain"/>
    <property type="match status" value="1"/>
</dbReference>
<dbReference type="RefSeq" id="WP_097028692.1">
    <property type="nucleotide sequence ID" value="NZ_OAOQ01000001.1"/>
</dbReference>
<evidence type="ECO:0000313" key="2">
    <source>
        <dbReference type="EMBL" id="SNX67422.1"/>
    </source>
</evidence>
<organism evidence="2 3">
    <name type="scientific">Cereibacter ovatus</name>
    <dbReference type="NCBI Taxonomy" id="439529"/>
    <lineage>
        <taxon>Bacteria</taxon>
        <taxon>Pseudomonadati</taxon>
        <taxon>Pseudomonadota</taxon>
        <taxon>Alphaproteobacteria</taxon>
        <taxon>Rhodobacterales</taxon>
        <taxon>Paracoccaceae</taxon>
        <taxon>Cereibacter</taxon>
    </lineage>
</organism>
<reference evidence="3" key="1">
    <citation type="submission" date="2017-08" db="EMBL/GenBank/DDBJ databases">
        <authorList>
            <person name="Varghese N."/>
            <person name="Submissions S."/>
        </authorList>
    </citation>
    <scope>NUCLEOTIDE SEQUENCE [LARGE SCALE GENOMIC DNA]</scope>
    <source>
        <strain evidence="3">JA234</strain>
    </source>
</reference>
<dbReference type="OrthoDB" id="7685535at2"/>
<dbReference type="InterPro" id="IPR028992">
    <property type="entry name" value="Hedgehog/Intein_dom"/>
</dbReference>
<accession>A0A285CIJ9</accession>
<gene>
    <name evidence="2" type="ORF">SAMN05878503_10156</name>
</gene>
<keyword evidence="3" id="KW-1185">Reference proteome</keyword>
<dbReference type="InterPro" id="IPR036844">
    <property type="entry name" value="Hint_dom_sf"/>
</dbReference>
<dbReference type="Proteomes" id="UP000219467">
    <property type="component" value="Unassembled WGS sequence"/>
</dbReference>
<name>A0A285CIJ9_9RHOB</name>
<evidence type="ECO:0000313" key="3">
    <source>
        <dbReference type="Proteomes" id="UP000219467"/>
    </source>
</evidence>
<dbReference type="Pfam" id="PF13403">
    <property type="entry name" value="Hint_2"/>
    <property type="match status" value="1"/>
</dbReference>
<protein>
    <submittedName>
        <fullName evidence="2">Hint domain-containing protein</fullName>
    </submittedName>
</protein>